<keyword evidence="2" id="KW-1185">Reference proteome</keyword>
<gene>
    <name evidence="1" type="primary">PRDX6_1</name>
    <name evidence="1" type="ORF">P7K49_039625</name>
</gene>
<dbReference type="InterPro" id="IPR024706">
    <property type="entry name" value="Peroxiredoxin_AhpC-typ"/>
</dbReference>
<dbReference type="Gene3D" id="3.30.1020.10">
    <property type="entry name" value="Antioxidant, Horf6, Chain A, domain2"/>
    <property type="match status" value="1"/>
</dbReference>
<sequence length="137" mass="15473">MLPMVKSPEKPPFPIIDKNWDLAILLGMLDPAEKNEKGVPVTARMVVSVFSPDKKLKFSILYPATTGRNFDDILRVVISLQLTAEKRVATPVDQKNGDYVMVLSTIPEEEDKRLLTKGVFTKELPSDKKYLHYTPQS</sequence>
<dbReference type="PANTHER" id="PTHR43503">
    <property type="entry name" value="MCG48959-RELATED"/>
    <property type="match status" value="1"/>
</dbReference>
<evidence type="ECO:0000313" key="2">
    <source>
        <dbReference type="Proteomes" id="UP001266305"/>
    </source>
</evidence>
<reference evidence="1 2" key="1">
    <citation type="submission" date="2023-05" db="EMBL/GenBank/DDBJ databases">
        <title>B98-5 Cell Line De Novo Hybrid Assembly: An Optical Mapping Approach.</title>
        <authorList>
            <person name="Kananen K."/>
            <person name="Auerbach J.A."/>
            <person name="Kautto E."/>
            <person name="Blachly J.S."/>
        </authorList>
    </citation>
    <scope>NUCLEOTIDE SEQUENCE [LARGE SCALE GENOMIC DNA]</scope>
    <source>
        <strain evidence="1">B95-8</strain>
        <tissue evidence="1">Cell line</tissue>
    </source>
</reference>
<name>A0ABQ9TBF3_SAGOE</name>
<dbReference type="SUPFAM" id="SSF52833">
    <property type="entry name" value="Thioredoxin-like"/>
    <property type="match status" value="1"/>
</dbReference>
<proteinExistence type="predicted"/>
<dbReference type="PANTHER" id="PTHR43503:SF4">
    <property type="entry name" value="PEROXIREDOXIN-6"/>
    <property type="match status" value="1"/>
</dbReference>
<dbReference type="PIRSF" id="PIRSF000239">
    <property type="entry name" value="AHPC"/>
    <property type="match status" value="1"/>
</dbReference>
<organism evidence="1 2">
    <name type="scientific">Saguinus oedipus</name>
    <name type="common">Cotton-top tamarin</name>
    <name type="synonym">Oedipomidas oedipus</name>
    <dbReference type="NCBI Taxonomy" id="9490"/>
    <lineage>
        <taxon>Eukaryota</taxon>
        <taxon>Metazoa</taxon>
        <taxon>Chordata</taxon>
        <taxon>Craniata</taxon>
        <taxon>Vertebrata</taxon>
        <taxon>Euteleostomi</taxon>
        <taxon>Mammalia</taxon>
        <taxon>Eutheria</taxon>
        <taxon>Euarchontoglires</taxon>
        <taxon>Primates</taxon>
        <taxon>Haplorrhini</taxon>
        <taxon>Platyrrhini</taxon>
        <taxon>Cebidae</taxon>
        <taxon>Callitrichinae</taxon>
        <taxon>Saguinus</taxon>
    </lineage>
</organism>
<dbReference type="InterPro" id="IPR036249">
    <property type="entry name" value="Thioredoxin-like_sf"/>
</dbReference>
<protein>
    <submittedName>
        <fullName evidence="1">Peroxiredoxin-6</fullName>
    </submittedName>
</protein>
<accession>A0ABQ9TBF3</accession>
<dbReference type="Proteomes" id="UP001266305">
    <property type="component" value="Unassembled WGS sequence"/>
</dbReference>
<evidence type="ECO:0000313" key="1">
    <source>
        <dbReference type="EMBL" id="KAK2082055.1"/>
    </source>
</evidence>
<comment type="caution">
    <text evidence="1">The sequence shown here is derived from an EMBL/GenBank/DDBJ whole genome shotgun (WGS) entry which is preliminary data.</text>
</comment>
<dbReference type="Gene3D" id="3.40.30.10">
    <property type="entry name" value="Glutaredoxin"/>
    <property type="match status" value="1"/>
</dbReference>
<dbReference type="EMBL" id="JASSZA010000045">
    <property type="protein sequence ID" value="KAK2082055.1"/>
    <property type="molecule type" value="Genomic_DNA"/>
</dbReference>